<feature type="region of interest" description="Disordered" evidence="1">
    <location>
        <begin position="695"/>
        <end position="727"/>
    </location>
</feature>
<accession>A0AAD4DP43</accession>
<dbReference type="SUPFAM" id="SSF48452">
    <property type="entry name" value="TPR-like"/>
    <property type="match status" value="1"/>
</dbReference>
<dbReference type="Pfam" id="PF06985">
    <property type="entry name" value="HET"/>
    <property type="match status" value="1"/>
</dbReference>
<dbReference type="InterPro" id="IPR011990">
    <property type="entry name" value="TPR-like_helical_dom_sf"/>
</dbReference>
<sequence>MTNTIDNASIKNALKDSDYGVVLRMTENSAFNEAAILTPAYSQAIDEILGDQDARTAASTSLTVCIIRTTKLLEDVANRVDLDEATRKLAILHLQRRIRNFALHLLPLDFSDITDLAIKKVEVKPVIEEPRPVRPLRRKKAATIDRTRTTLCKCCGGYGHQFRRCPDYVCCICDELGPDHLSVHCPRLNGRIVLQEFSDEEKFFEALLDWEHNHKALADLELQHPTELSPVPETPSAPSTSTLAIPALPAATMEEDINPSPHATHVVTDIRCAAFAAEDYDGAINLYSAVIDLNSAADAIFANHSRAKLGKMLWTEALLDAEKVIQLNPSSHVGYQLKLAALHGTQSYDGAIAAFRMMFTKLQSAQDIFASPSESEGVIRTTIDLQLKNAPLHLLNTATGLLCDREAQISAFKMSAEHNELWLSWSMKRADLRMEHIIEAVATYFRCVMLSHRWGWEEKEKEPLLQDIQGKIVYKLNSPGGIVKLRKFCEIARDAGYHWAWNDTCCIDKSSNVELQQSLNSMFIWYQHSVLTIVYLSDVLPSSKSGALERNYGEKKANMLGHLLQEIVAWSGDITALDWVGQSSGFNSCLPADIISYASPPCIPSSLSGDEIQTKVSSLRKNTVAVNLAMKLYALLKGMNTPCFASRRLHLPCISFPVTEIRQTHGSAQETHFMYRVKANGPQDLLITTLIQSREKDPPDKNDEGSIGASSEPGSQSDGSDELLGGLPVEDEEHHSRALRMMVHLGQPFGAFFLVQQRDGEYKRIASDYNIIAQVKDIASVDNIMDVGSIEIL</sequence>
<dbReference type="PANTHER" id="PTHR10622">
    <property type="entry name" value="HET DOMAIN-CONTAINING PROTEIN"/>
    <property type="match status" value="1"/>
</dbReference>
<feature type="domain" description="Heterokaryon incompatibility" evidence="2">
    <location>
        <begin position="449"/>
        <end position="548"/>
    </location>
</feature>
<feature type="compositionally biased region" description="Basic and acidic residues" evidence="1">
    <location>
        <begin position="695"/>
        <end position="704"/>
    </location>
</feature>
<proteinExistence type="predicted"/>
<keyword evidence="4" id="KW-1185">Reference proteome</keyword>
<dbReference type="Proteomes" id="UP001195769">
    <property type="component" value="Unassembled WGS sequence"/>
</dbReference>
<dbReference type="GeneID" id="64663084"/>
<protein>
    <recommendedName>
        <fullName evidence="2">Heterokaryon incompatibility domain-containing protein</fullName>
    </recommendedName>
</protein>
<dbReference type="RefSeq" id="XP_041216897.1">
    <property type="nucleotide sequence ID" value="XM_041368786.1"/>
</dbReference>
<comment type="caution">
    <text evidence="3">The sequence shown here is derived from an EMBL/GenBank/DDBJ whole genome shotgun (WGS) entry which is preliminary data.</text>
</comment>
<name>A0AAD4DP43_9AGAM</name>
<feature type="compositionally biased region" description="Polar residues" evidence="1">
    <location>
        <begin position="708"/>
        <end position="718"/>
    </location>
</feature>
<dbReference type="InterPro" id="IPR010730">
    <property type="entry name" value="HET"/>
</dbReference>
<dbReference type="Gene3D" id="1.25.40.10">
    <property type="entry name" value="Tetratricopeptide repeat domain"/>
    <property type="match status" value="1"/>
</dbReference>
<organism evidence="3 4">
    <name type="scientific">Suillus fuscotomentosus</name>
    <dbReference type="NCBI Taxonomy" id="1912939"/>
    <lineage>
        <taxon>Eukaryota</taxon>
        <taxon>Fungi</taxon>
        <taxon>Dikarya</taxon>
        <taxon>Basidiomycota</taxon>
        <taxon>Agaricomycotina</taxon>
        <taxon>Agaricomycetes</taxon>
        <taxon>Agaricomycetidae</taxon>
        <taxon>Boletales</taxon>
        <taxon>Suillineae</taxon>
        <taxon>Suillaceae</taxon>
        <taxon>Suillus</taxon>
    </lineage>
</organism>
<evidence type="ECO:0000259" key="2">
    <source>
        <dbReference type="Pfam" id="PF06985"/>
    </source>
</evidence>
<gene>
    <name evidence="3" type="ORF">F5891DRAFT_1199787</name>
</gene>
<evidence type="ECO:0000313" key="3">
    <source>
        <dbReference type="EMBL" id="KAG1887493.1"/>
    </source>
</evidence>
<dbReference type="AlphaFoldDB" id="A0AAD4DP43"/>
<dbReference type="EMBL" id="JABBWK010000204">
    <property type="protein sequence ID" value="KAG1887493.1"/>
    <property type="molecule type" value="Genomic_DNA"/>
</dbReference>
<evidence type="ECO:0000313" key="4">
    <source>
        <dbReference type="Proteomes" id="UP001195769"/>
    </source>
</evidence>
<evidence type="ECO:0000256" key="1">
    <source>
        <dbReference type="SAM" id="MobiDB-lite"/>
    </source>
</evidence>
<reference evidence="3" key="1">
    <citation type="journal article" date="2020" name="New Phytol.">
        <title>Comparative genomics reveals dynamic genome evolution in host specialist ectomycorrhizal fungi.</title>
        <authorList>
            <person name="Lofgren L.A."/>
            <person name="Nguyen N.H."/>
            <person name="Vilgalys R."/>
            <person name="Ruytinx J."/>
            <person name="Liao H.L."/>
            <person name="Branco S."/>
            <person name="Kuo A."/>
            <person name="LaButti K."/>
            <person name="Lipzen A."/>
            <person name="Andreopoulos W."/>
            <person name="Pangilinan J."/>
            <person name="Riley R."/>
            <person name="Hundley H."/>
            <person name="Na H."/>
            <person name="Barry K."/>
            <person name="Grigoriev I.V."/>
            <person name="Stajich J.E."/>
            <person name="Kennedy P.G."/>
        </authorList>
    </citation>
    <scope>NUCLEOTIDE SEQUENCE</scope>
    <source>
        <strain evidence="3">FC203</strain>
    </source>
</reference>
<dbReference type="PANTHER" id="PTHR10622:SF10">
    <property type="entry name" value="HET DOMAIN-CONTAINING PROTEIN"/>
    <property type="match status" value="1"/>
</dbReference>